<dbReference type="RefSeq" id="WP_217668086.1">
    <property type="nucleotide sequence ID" value="NZ_JAHRID010000002.1"/>
</dbReference>
<sequence length="222" mass="24901">MAIFNNTLVRFSSLAAALLLGLSACSSTRQATVDYDRTVNFQQYQTFGFYQPEPELRSETEHAAATKPLAAEVKAAQDEAKAYTTLLDQHFKNAITKEMAELGYQYSEQNPDLLVNYMTNVETRSDVRSSPFSINAGYGYYGRSSSFMFGIPLFGNQLEKTEYKVGTVTIDVIDANEQRLVWQGLVDGRLTKQAMANPQQAISDTVQLIYQRYPSRLPAETK</sequence>
<dbReference type="EMBL" id="JAHRID010000002">
    <property type="protein sequence ID" value="MBV2128578.1"/>
    <property type="molecule type" value="Genomic_DNA"/>
</dbReference>
<dbReference type="Proteomes" id="UP000704611">
    <property type="component" value="Unassembled WGS sequence"/>
</dbReference>
<evidence type="ECO:0000259" key="2">
    <source>
        <dbReference type="Pfam" id="PF13590"/>
    </source>
</evidence>
<dbReference type="InterPro" id="IPR025411">
    <property type="entry name" value="DUF4136"/>
</dbReference>
<evidence type="ECO:0000313" key="3">
    <source>
        <dbReference type="EMBL" id="MBV2128578.1"/>
    </source>
</evidence>
<evidence type="ECO:0000256" key="1">
    <source>
        <dbReference type="SAM" id="SignalP"/>
    </source>
</evidence>
<feature type="domain" description="DUF4136" evidence="2">
    <location>
        <begin position="33"/>
        <end position="214"/>
    </location>
</feature>
<proteinExistence type="predicted"/>
<keyword evidence="1" id="KW-0732">Signal</keyword>
<gene>
    <name evidence="3" type="ORF">KQY15_05660</name>
</gene>
<organism evidence="3 4">
    <name type="scientific">Arsukibacterium indicum</name>
    <dbReference type="NCBI Taxonomy" id="2848612"/>
    <lineage>
        <taxon>Bacteria</taxon>
        <taxon>Pseudomonadati</taxon>
        <taxon>Pseudomonadota</taxon>
        <taxon>Gammaproteobacteria</taxon>
        <taxon>Chromatiales</taxon>
        <taxon>Chromatiaceae</taxon>
        <taxon>Arsukibacterium</taxon>
    </lineage>
</organism>
<feature type="signal peptide" evidence="1">
    <location>
        <begin position="1"/>
        <end position="31"/>
    </location>
</feature>
<accession>A0ABS6MIF0</accession>
<feature type="chain" id="PRO_5046783444" evidence="1">
    <location>
        <begin position="32"/>
        <end position="222"/>
    </location>
</feature>
<dbReference type="Pfam" id="PF13590">
    <property type="entry name" value="DUF4136"/>
    <property type="match status" value="1"/>
</dbReference>
<evidence type="ECO:0000313" key="4">
    <source>
        <dbReference type="Proteomes" id="UP000704611"/>
    </source>
</evidence>
<protein>
    <submittedName>
        <fullName evidence="3">DUF4136 domain-containing protein</fullName>
    </submittedName>
</protein>
<reference evidence="3 4" key="1">
    <citation type="submission" date="2021-06" db="EMBL/GenBank/DDBJ databases">
        <title>Rheinheimera indica sp. nov., isolated from deep-sea sediment.</title>
        <authorList>
            <person name="Wang Z."/>
            <person name="Zhang X.-Y."/>
        </authorList>
    </citation>
    <scope>NUCLEOTIDE SEQUENCE [LARGE SCALE GENOMIC DNA]</scope>
    <source>
        <strain evidence="3 4">SM2107</strain>
    </source>
</reference>
<keyword evidence="4" id="KW-1185">Reference proteome</keyword>
<name>A0ABS6MIF0_9GAMM</name>
<comment type="caution">
    <text evidence="3">The sequence shown here is derived from an EMBL/GenBank/DDBJ whole genome shotgun (WGS) entry which is preliminary data.</text>
</comment>